<protein>
    <submittedName>
        <fullName evidence="1">Uncharacterized protein</fullName>
    </submittedName>
</protein>
<dbReference type="EMBL" id="JAEQBW010000005">
    <property type="protein sequence ID" value="MBK6265982.1"/>
    <property type="molecule type" value="Genomic_DNA"/>
</dbReference>
<dbReference type="RefSeq" id="WP_201431654.1">
    <property type="nucleotide sequence ID" value="NZ_JAEQBW010000005.1"/>
</dbReference>
<accession>A0A934WZZ2</accession>
<dbReference type="Proteomes" id="UP000611723">
    <property type="component" value="Unassembled WGS sequence"/>
</dbReference>
<reference evidence="1" key="1">
    <citation type="submission" date="2021-01" db="EMBL/GenBank/DDBJ databases">
        <title>Marivirga aurantiaca sp. nov., isolated from intertidal surface sediments.</title>
        <authorList>
            <person name="Zhang M."/>
        </authorList>
    </citation>
    <scope>NUCLEOTIDE SEQUENCE</scope>
    <source>
        <strain evidence="1">S37H4</strain>
    </source>
</reference>
<evidence type="ECO:0000313" key="1">
    <source>
        <dbReference type="EMBL" id="MBK6265982.1"/>
    </source>
</evidence>
<dbReference type="AlphaFoldDB" id="A0A934WZZ2"/>
<keyword evidence="2" id="KW-1185">Reference proteome</keyword>
<gene>
    <name evidence="1" type="ORF">JKA74_13145</name>
</gene>
<proteinExistence type="predicted"/>
<sequence>MKNLKYLCLFLFTVFLASCSDEEILDRKEDKITGTWYFKKAFYKADYALFRNNIMDDYRGDYITFYPDYSALYDDSSMNAIFDGFWTLFLDRYENDDRVFNFEMSFYDHINGTDFIYYGELTRLSRNSFHMVVDDGQGEYTFKLEKLK</sequence>
<evidence type="ECO:0000313" key="2">
    <source>
        <dbReference type="Proteomes" id="UP000611723"/>
    </source>
</evidence>
<organism evidence="1 2">
    <name type="scientific">Marivirga aurantiaca</name>
    <dbReference type="NCBI Taxonomy" id="2802615"/>
    <lineage>
        <taxon>Bacteria</taxon>
        <taxon>Pseudomonadati</taxon>
        <taxon>Bacteroidota</taxon>
        <taxon>Cytophagia</taxon>
        <taxon>Cytophagales</taxon>
        <taxon>Marivirgaceae</taxon>
        <taxon>Marivirga</taxon>
    </lineage>
</organism>
<dbReference type="PROSITE" id="PS51257">
    <property type="entry name" value="PROKAR_LIPOPROTEIN"/>
    <property type="match status" value="1"/>
</dbReference>
<comment type="caution">
    <text evidence="1">The sequence shown here is derived from an EMBL/GenBank/DDBJ whole genome shotgun (WGS) entry which is preliminary data.</text>
</comment>
<name>A0A934WZZ2_9BACT</name>